<organism evidence="10 11">
    <name type="scientific">Adlercreutzia hattorii</name>
    <dbReference type="NCBI Taxonomy" id="2707299"/>
    <lineage>
        <taxon>Bacteria</taxon>
        <taxon>Bacillati</taxon>
        <taxon>Actinomycetota</taxon>
        <taxon>Coriobacteriia</taxon>
        <taxon>Eggerthellales</taxon>
        <taxon>Eggerthellaceae</taxon>
        <taxon>Adlercreutzia</taxon>
    </lineage>
</organism>
<feature type="transmembrane region" description="Helical" evidence="9">
    <location>
        <begin position="41"/>
        <end position="60"/>
    </location>
</feature>
<dbReference type="Pfam" id="PF00860">
    <property type="entry name" value="Xan_ur_permease"/>
    <property type="match status" value="1"/>
</dbReference>
<reference evidence="11" key="2">
    <citation type="submission" date="2020-03" db="EMBL/GenBank/DDBJ databases">
        <title>Complete Genome Sequence of Adlercreutzia sp. strain 8CFCBH1 Producing Equol, Isolated from Healthy Japanese Feces.</title>
        <authorList>
            <person name="Ogata Y."/>
            <person name="Sakamoto M."/>
            <person name="Ohkuma M."/>
            <person name="Hattori M."/>
            <person name="Suda W."/>
        </authorList>
    </citation>
    <scope>NUCLEOTIDE SEQUENCE [LARGE SCALE GENOMIC DNA]</scope>
    <source>
        <strain evidence="11">8CFCBH1</strain>
    </source>
</reference>
<evidence type="ECO:0000256" key="2">
    <source>
        <dbReference type="ARBA" id="ARBA00008821"/>
    </source>
</evidence>
<dbReference type="Proteomes" id="UP000501727">
    <property type="component" value="Chromosome"/>
</dbReference>
<dbReference type="GO" id="GO:0005886">
    <property type="term" value="C:plasma membrane"/>
    <property type="evidence" value="ECO:0007669"/>
    <property type="project" value="UniProtKB-SubCell"/>
</dbReference>
<protein>
    <submittedName>
        <fullName evidence="10">Uracil permease</fullName>
    </submittedName>
</protein>
<dbReference type="GO" id="GO:0042907">
    <property type="term" value="F:xanthine transmembrane transporter activity"/>
    <property type="evidence" value="ECO:0007669"/>
    <property type="project" value="TreeGrafter"/>
</dbReference>
<evidence type="ECO:0000256" key="5">
    <source>
        <dbReference type="ARBA" id="ARBA00022692"/>
    </source>
</evidence>
<dbReference type="PANTHER" id="PTHR42810:SF4">
    <property type="entry name" value="URIC ACID TRANSPORTER UACT"/>
    <property type="match status" value="1"/>
</dbReference>
<evidence type="ECO:0000313" key="11">
    <source>
        <dbReference type="Proteomes" id="UP000501727"/>
    </source>
</evidence>
<accession>A0A6F8SN68</accession>
<gene>
    <name evidence="10" type="primary">uraA</name>
    <name evidence="10" type="ORF">ADCFC_20420</name>
</gene>
<dbReference type="NCBIfam" id="TIGR00801">
    <property type="entry name" value="ncs2"/>
    <property type="match status" value="1"/>
</dbReference>
<dbReference type="AlphaFoldDB" id="A0A6F8SN68"/>
<feature type="transmembrane region" description="Helical" evidence="9">
    <location>
        <begin position="12"/>
        <end position="34"/>
    </location>
</feature>
<keyword evidence="6 9" id="KW-1133">Transmembrane helix</keyword>
<dbReference type="InterPro" id="IPR006042">
    <property type="entry name" value="Xan_ur_permease"/>
</dbReference>
<keyword evidence="5 9" id="KW-0812">Transmembrane</keyword>
<proteinExistence type="inferred from homology"/>
<comment type="subcellular location">
    <subcellularLocation>
        <location evidence="1">Cell membrane</location>
        <topology evidence="1">Multi-pass membrane protein</topology>
    </subcellularLocation>
</comment>
<evidence type="ECO:0000256" key="7">
    <source>
        <dbReference type="ARBA" id="ARBA00023136"/>
    </source>
</evidence>
<evidence type="ECO:0000256" key="4">
    <source>
        <dbReference type="ARBA" id="ARBA00022475"/>
    </source>
</evidence>
<name>A0A6F8SN68_9ACTN</name>
<feature type="transmembrane region" description="Helical" evidence="9">
    <location>
        <begin position="302"/>
        <end position="325"/>
    </location>
</feature>
<evidence type="ECO:0000256" key="9">
    <source>
        <dbReference type="SAM" id="Phobius"/>
    </source>
</evidence>
<feature type="transmembrane region" description="Helical" evidence="9">
    <location>
        <begin position="221"/>
        <end position="247"/>
    </location>
</feature>
<dbReference type="PANTHER" id="PTHR42810">
    <property type="entry name" value="PURINE PERMEASE C1399.01C-RELATED"/>
    <property type="match status" value="1"/>
</dbReference>
<reference evidence="11" key="1">
    <citation type="journal article" date="2020" name="Microbiol. Resour. Announc.">
        <title>Complete Genome Sequence of Adlercreutzia sp. Strain 8CFCBH1, a Potent Producer of Equol, Isolated from Healthy Japanese Feces.</title>
        <authorList>
            <person name="Ogata Y."/>
            <person name="Sakamoto M."/>
            <person name="Ohkuma M."/>
            <person name="Hattori M."/>
            <person name="Suda W."/>
        </authorList>
    </citation>
    <scope>NUCLEOTIDE SEQUENCE [LARGE SCALE GENOMIC DNA]</scope>
    <source>
        <strain evidence="11">8CFCBH1</strain>
    </source>
</reference>
<sequence length="448" mass="46540">MGKRVVDVEERLPWYQALPLGLQHFLSMFGATVLVPMLMGFSPSVSVMCSGIGTALYLVATKGKIPSYLGPSFSFVGPVVIASATAGAAGVGSAIVGAGLVFVVCALVVRKTGTRWIDRLIPTVVMAEIIFVIGCGLATTAVSEALTVPEGETLWQTLVVAGVAFFVVVLCTCFGKRVLNTIPVLVGAAVAYGLSCAFGMVDFTPVAEAAWIGLPEFTLPVVDVTAIVLVSPIAIIVVIEHIGHLFVIGEMTHRNYNPILWRSLLGDGLATTVAGLLGAPPATTFAENIGVLNVTRVYSTQVFWYAAATAFIVGGFCPKLGALVGTIPDPVIGGVSIVIFGLIACNALKMLVEHAVDMTDSRNLIIFGGPAIAAIGMQSMGVSIPVGEYSVPGLAVAALLGIVLNLVLPGRSADAGAEKVPPVPRESYDDLARDFERAENGSNEKGQA</sequence>
<feature type="transmembrane region" description="Helical" evidence="9">
    <location>
        <begin position="120"/>
        <end position="142"/>
    </location>
</feature>
<dbReference type="PROSITE" id="PS01116">
    <property type="entry name" value="XANTH_URACIL_PERMASE"/>
    <property type="match status" value="1"/>
</dbReference>
<feature type="transmembrane region" description="Helical" evidence="9">
    <location>
        <begin position="182"/>
        <end position="201"/>
    </location>
</feature>
<evidence type="ECO:0000313" key="10">
    <source>
        <dbReference type="EMBL" id="BCA89545.1"/>
    </source>
</evidence>
<dbReference type="RefSeq" id="WP_173114479.1">
    <property type="nucleotide sequence ID" value="NZ_AP022829.1"/>
</dbReference>
<keyword evidence="3" id="KW-0813">Transport</keyword>
<evidence type="ECO:0000256" key="8">
    <source>
        <dbReference type="SAM" id="MobiDB-lite"/>
    </source>
</evidence>
<evidence type="ECO:0000256" key="1">
    <source>
        <dbReference type="ARBA" id="ARBA00004651"/>
    </source>
</evidence>
<dbReference type="InterPro" id="IPR006043">
    <property type="entry name" value="NCS2"/>
</dbReference>
<dbReference type="KEGG" id="ahat:ADCFC_21640"/>
<feature type="transmembrane region" description="Helical" evidence="9">
    <location>
        <begin position="331"/>
        <end position="352"/>
    </location>
</feature>
<keyword evidence="4" id="KW-1003">Cell membrane</keyword>
<keyword evidence="11" id="KW-1185">Reference proteome</keyword>
<feature type="transmembrane region" description="Helical" evidence="9">
    <location>
        <begin position="390"/>
        <end position="408"/>
    </location>
</feature>
<feature type="transmembrane region" description="Helical" evidence="9">
    <location>
        <begin position="80"/>
        <end position="108"/>
    </location>
</feature>
<keyword evidence="7 9" id="KW-0472">Membrane</keyword>
<feature type="region of interest" description="Disordered" evidence="8">
    <location>
        <begin position="414"/>
        <end position="448"/>
    </location>
</feature>
<evidence type="ECO:0000256" key="3">
    <source>
        <dbReference type="ARBA" id="ARBA00022448"/>
    </source>
</evidence>
<feature type="compositionally biased region" description="Basic and acidic residues" evidence="8">
    <location>
        <begin position="426"/>
        <end position="439"/>
    </location>
</feature>
<comment type="similarity">
    <text evidence="2">Belongs to the nucleobase:cation symporter-2 (NCS2) (TC 2.A.40) family.</text>
</comment>
<evidence type="ECO:0000256" key="6">
    <source>
        <dbReference type="ARBA" id="ARBA00022989"/>
    </source>
</evidence>
<dbReference type="EMBL" id="AP022829">
    <property type="protein sequence ID" value="BCA89545.1"/>
    <property type="molecule type" value="Genomic_DNA"/>
</dbReference>
<feature type="transmembrane region" description="Helical" evidence="9">
    <location>
        <begin position="364"/>
        <end position="384"/>
    </location>
</feature>
<feature type="transmembrane region" description="Helical" evidence="9">
    <location>
        <begin position="154"/>
        <end position="175"/>
    </location>
</feature>